<dbReference type="GO" id="GO:0008270">
    <property type="term" value="F:zinc ion binding"/>
    <property type="evidence" value="ECO:0007669"/>
    <property type="project" value="UniProtKB-KW"/>
</dbReference>
<dbReference type="Gene3D" id="3.30.40.10">
    <property type="entry name" value="Zinc/RING finger domain, C3HC4 (zinc finger)"/>
    <property type="match status" value="1"/>
</dbReference>
<proteinExistence type="inferred from homology"/>
<name>A0A834BKN8_9CHIR</name>
<dbReference type="PANTHER" id="PTHR45888:SF5">
    <property type="entry name" value="D4, ISOFORM A"/>
    <property type="match status" value="1"/>
</dbReference>
<dbReference type="InterPro" id="IPR019787">
    <property type="entry name" value="Znf_PHD-finger"/>
</dbReference>
<keyword evidence="4" id="KW-0677">Repeat</keyword>
<dbReference type="InterPro" id="IPR001965">
    <property type="entry name" value="Znf_PHD"/>
</dbReference>
<evidence type="ECO:0000259" key="11">
    <source>
        <dbReference type="PROSITE" id="PS50016"/>
    </source>
</evidence>
<dbReference type="Proteomes" id="UP000664940">
    <property type="component" value="Unassembled WGS sequence"/>
</dbReference>
<feature type="domain" description="PHD-type" evidence="11">
    <location>
        <begin position="46"/>
        <end position="96"/>
    </location>
</feature>
<evidence type="ECO:0000256" key="5">
    <source>
        <dbReference type="ARBA" id="ARBA00022771"/>
    </source>
</evidence>
<dbReference type="EMBL" id="JABVXQ010000001">
    <property type="protein sequence ID" value="KAF6129770.1"/>
    <property type="molecule type" value="Genomic_DNA"/>
</dbReference>
<protein>
    <submittedName>
        <fullName evidence="12">Double PHD fingers 3</fullName>
    </submittedName>
</protein>
<evidence type="ECO:0000256" key="6">
    <source>
        <dbReference type="ARBA" id="ARBA00022833"/>
    </source>
</evidence>
<dbReference type="SUPFAM" id="SSF57903">
    <property type="entry name" value="FYVE/PHD zinc finger"/>
    <property type="match status" value="1"/>
</dbReference>
<accession>A0A834BKN8</accession>
<gene>
    <name evidence="12" type="ORF">HJG60_004046</name>
</gene>
<evidence type="ECO:0000313" key="13">
    <source>
        <dbReference type="Proteomes" id="UP000664940"/>
    </source>
</evidence>
<dbReference type="PROSITE" id="PS50016">
    <property type="entry name" value="ZF_PHD_2"/>
    <property type="match status" value="1"/>
</dbReference>
<dbReference type="InterPro" id="IPR011011">
    <property type="entry name" value="Znf_FYVE_PHD"/>
</dbReference>
<reference evidence="12 13" key="1">
    <citation type="journal article" date="2020" name="Nature">
        <title>Six reference-quality genomes reveal evolution of bat adaptations.</title>
        <authorList>
            <person name="Jebb D."/>
            <person name="Huang Z."/>
            <person name="Pippel M."/>
            <person name="Hughes G.M."/>
            <person name="Lavrichenko K."/>
            <person name="Devanna P."/>
            <person name="Winkler S."/>
            <person name="Jermiin L.S."/>
            <person name="Skirmuntt E.C."/>
            <person name="Katzourakis A."/>
            <person name="Burkitt-Gray L."/>
            <person name="Ray D.A."/>
            <person name="Sullivan K.A.M."/>
            <person name="Roscito J.G."/>
            <person name="Kirilenko B.M."/>
            <person name="Davalos L.M."/>
            <person name="Corthals A.P."/>
            <person name="Power M.L."/>
            <person name="Jones G."/>
            <person name="Ransome R.D."/>
            <person name="Dechmann D.K.N."/>
            <person name="Locatelli A.G."/>
            <person name="Puechmaille S.J."/>
            <person name="Fedrigo O."/>
            <person name="Jarvis E.D."/>
            <person name="Hiller M."/>
            <person name="Vernes S.C."/>
            <person name="Myers E.W."/>
            <person name="Teeling E.C."/>
        </authorList>
    </citation>
    <scope>NUCLEOTIDE SEQUENCE [LARGE SCALE GENOMIC DNA]</scope>
    <source>
        <strain evidence="12">Bat1K_MPI-CBG_1</strain>
    </source>
</reference>
<dbReference type="SMART" id="SM00249">
    <property type="entry name" value="PHD"/>
    <property type="match status" value="1"/>
</dbReference>
<evidence type="ECO:0000256" key="4">
    <source>
        <dbReference type="ARBA" id="ARBA00022737"/>
    </source>
</evidence>
<keyword evidence="9" id="KW-0539">Nucleus</keyword>
<sequence length="108" mass="12341">MLRSLLPAVGNERSRNYLRRGHPTCLQFTLNMTEAVKTYKWQCIECKSCILCGTSENDDQLLFCDDCDRGYHMYCLNPPVAEPPEGSWSCHLCWELLKEKASAFGCQA</sequence>
<evidence type="ECO:0000256" key="9">
    <source>
        <dbReference type="ARBA" id="ARBA00023242"/>
    </source>
</evidence>
<organism evidence="12 13">
    <name type="scientific">Phyllostomus discolor</name>
    <name type="common">pale spear-nosed bat</name>
    <dbReference type="NCBI Taxonomy" id="89673"/>
    <lineage>
        <taxon>Eukaryota</taxon>
        <taxon>Metazoa</taxon>
        <taxon>Chordata</taxon>
        <taxon>Craniata</taxon>
        <taxon>Vertebrata</taxon>
        <taxon>Euteleostomi</taxon>
        <taxon>Mammalia</taxon>
        <taxon>Eutheria</taxon>
        <taxon>Laurasiatheria</taxon>
        <taxon>Chiroptera</taxon>
        <taxon>Yangochiroptera</taxon>
        <taxon>Phyllostomidae</taxon>
        <taxon>Phyllostominae</taxon>
        <taxon>Phyllostomus</taxon>
    </lineage>
</organism>
<comment type="subcellular location">
    <subcellularLocation>
        <location evidence="1">Nucleus</location>
    </subcellularLocation>
</comment>
<dbReference type="AlphaFoldDB" id="A0A834BKN8"/>
<evidence type="ECO:0000256" key="7">
    <source>
        <dbReference type="ARBA" id="ARBA00023015"/>
    </source>
</evidence>
<keyword evidence="6" id="KW-0862">Zinc</keyword>
<dbReference type="PANTHER" id="PTHR45888">
    <property type="entry name" value="HL01030P-RELATED"/>
    <property type="match status" value="1"/>
</dbReference>
<comment type="similarity">
    <text evidence="2">Belongs to the requiem/DPF family.</text>
</comment>
<dbReference type="InterPro" id="IPR019786">
    <property type="entry name" value="Zinc_finger_PHD-type_CS"/>
</dbReference>
<evidence type="ECO:0000313" key="12">
    <source>
        <dbReference type="EMBL" id="KAF6129770.1"/>
    </source>
</evidence>
<evidence type="ECO:0000256" key="2">
    <source>
        <dbReference type="ARBA" id="ARBA00010539"/>
    </source>
</evidence>
<dbReference type="Pfam" id="PF00628">
    <property type="entry name" value="PHD"/>
    <property type="match status" value="1"/>
</dbReference>
<dbReference type="InterPro" id="IPR013083">
    <property type="entry name" value="Znf_RING/FYVE/PHD"/>
</dbReference>
<comment type="caution">
    <text evidence="12">The sequence shown here is derived from an EMBL/GenBank/DDBJ whole genome shotgun (WGS) entry which is preliminary data.</text>
</comment>
<evidence type="ECO:0000256" key="10">
    <source>
        <dbReference type="PROSITE-ProRule" id="PRU00146"/>
    </source>
</evidence>
<keyword evidence="5 10" id="KW-0863">Zinc-finger</keyword>
<keyword evidence="7" id="KW-0805">Transcription regulation</keyword>
<evidence type="ECO:0000256" key="1">
    <source>
        <dbReference type="ARBA" id="ARBA00004123"/>
    </source>
</evidence>
<keyword evidence="8" id="KW-0804">Transcription</keyword>
<dbReference type="GO" id="GO:0071565">
    <property type="term" value="C:nBAF complex"/>
    <property type="evidence" value="ECO:0007669"/>
    <property type="project" value="TreeGrafter"/>
</dbReference>
<evidence type="ECO:0000256" key="3">
    <source>
        <dbReference type="ARBA" id="ARBA00022723"/>
    </source>
</evidence>
<keyword evidence="3" id="KW-0479">Metal-binding</keyword>
<dbReference type="FunFam" id="3.30.40.10:FF:000005">
    <property type="entry name" value="zinc finger protein isoform X1"/>
    <property type="match status" value="1"/>
</dbReference>
<evidence type="ECO:0000256" key="8">
    <source>
        <dbReference type="ARBA" id="ARBA00023163"/>
    </source>
</evidence>
<dbReference type="GO" id="GO:0007399">
    <property type="term" value="P:nervous system development"/>
    <property type="evidence" value="ECO:0007669"/>
    <property type="project" value="TreeGrafter"/>
</dbReference>
<dbReference type="PROSITE" id="PS01359">
    <property type="entry name" value="ZF_PHD_1"/>
    <property type="match status" value="1"/>
</dbReference>
<dbReference type="CDD" id="cd15530">
    <property type="entry name" value="PHD2_d4"/>
    <property type="match status" value="1"/>
</dbReference>